<dbReference type="GO" id="GO:0006997">
    <property type="term" value="P:nucleus organization"/>
    <property type="evidence" value="ECO:0007669"/>
    <property type="project" value="InterPro"/>
</dbReference>
<evidence type="ECO:0000256" key="3">
    <source>
        <dbReference type="ARBA" id="ARBA00024186"/>
    </source>
</evidence>
<evidence type="ECO:0000313" key="8">
    <source>
        <dbReference type="RefSeq" id="XP_015895768.3"/>
    </source>
</evidence>
<feature type="coiled-coil region" evidence="5">
    <location>
        <begin position="170"/>
        <end position="243"/>
    </location>
</feature>
<evidence type="ECO:0000256" key="6">
    <source>
        <dbReference type="SAM" id="MobiDB-lite"/>
    </source>
</evidence>
<keyword evidence="7" id="KW-1185">Reference proteome</keyword>
<evidence type="ECO:0000256" key="5">
    <source>
        <dbReference type="SAM" id="Coils"/>
    </source>
</evidence>
<dbReference type="Proteomes" id="UP001652623">
    <property type="component" value="Chromosome 12"/>
</dbReference>
<keyword evidence="1 5" id="KW-0175">Coiled coil</keyword>
<feature type="region of interest" description="Disordered" evidence="6">
    <location>
        <begin position="982"/>
        <end position="1079"/>
    </location>
</feature>
<dbReference type="AlphaFoldDB" id="A0A6P4BA78"/>
<evidence type="ECO:0000256" key="1">
    <source>
        <dbReference type="ARBA" id="ARBA00023054"/>
    </source>
</evidence>
<evidence type="ECO:0000256" key="4">
    <source>
        <dbReference type="ARBA" id="ARBA00024208"/>
    </source>
</evidence>
<feature type="region of interest" description="Disordered" evidence="6">
    <location>
        <begin position="1165"/>
        <end position="1190"/>
    </location>
</feature>
<feature type="compositionally biased region" description="Basic and acidic residues" evidence="6">
    <location>
        <begin position="921"/>
        <end position="933"/>
    </location>
</feature>
<feature type="compositionally biased region" description="Basic and acidic residues" evidence="6">
    <location>
        <begin position="992"/>
        <end position="1008"/>
    </location>
</feature>
<name>A0A6P4BA78_ZIZJJ</name>
<protein>
    <submittedName>
        <fullName evidence="8">Nuclear matrix constituent protein 1 isoform X1</fullName>
    </submittedName>
</protein>
<dbReference type="RefSeq" id="XP_015895768.3">
    <property type="nucleotide sequence ID" value="XM_016040282.4"/>
</dbReference>
<keyword evidence="2" id="KW-0539">Nucleus</keyword>
<dbReference type="InParanoid" id="A0A6P4BA78"/>
<dbReference type="GO" id="GO:0005652">
    <property type="term" value="C:nuclear lamina"/>
    <property type="evidence" value="ECO:0007669"/>
    <property type="project" value="UniProtKB-SubCell"/>
</dbReference>
<accession>A0A6P4BA78</accession>
<feature type="compositionally biased region" description="Basic residues" evidence="6">
    <location>
        <begin position="946"/>
        <end position="963"/>
    </location>
</feature>
<evidence type="ECO:0000313" key="7">
    <source>
        <dbReference type="Proteomes" id="UP001652623"/>
    </source>
</evidence>
<comment type="similarity">
    <text evidence="4">Belongs to the CRWN family.</text>
</comment>
<feature type="coiled-coil region" evidence="5">
    <location>
        <begin position="79"/>
        <end position="137"/>
    </location>
</feature>
<gene>
    <name evidence="8" type="primary">LOC107429572</name>
</gene>
<proteinExistence type="inferred from homology"/>
<comment type="subcellular location">
    <subcellularLocation>
        <location evidence="3">Nucleus lamina</location>
    </subcellularLocation>
</comment>
<feature type="region of interest" description="Disordered" evidence="6">
    <location>
        <begin position="911"/>
        <end position="964"/>
    </location>
</feature>
<dbReference type="PANTHER" id="PTHR31908:SF9">
    <property type="entry name" value="PROTEIN CROWDED NUCLEI 3"/>
    <property type="match status" value="1"/>
</dbReference>
<organism evidence="7 8">
    <name type="scientific">Ziziphus jujuba</name>
    <name type="common">Chinese jujube</name>
    <name type="synonym">Ziziphus sativa</name>
    <dbReference type="NCBI Taxonomy" id="326968"/>
    <lineage>
        <taxon>Eukaryota</taxon>
        <taxon>Viridiplantae</taxon>
        <taxon>Streptophyta</taxon>
        <taxon>Embryophyta</taxon>
        <taxon>Tracheophyta</taxon>
        <taxon>Spermatophyta</taxon>
        <taxon>Magnoliopsida</taxon>
        <taxon>eudicotyledons</taxon>
        <taxon>Gunneridae</taxon>
        <taxon>Pentapetalae</taxon>
        <taxon>rosids</taxon>
        <taxon>fabids</taxon>
        <taxon>Rosales</taxon>
        <taxon>Rhamnaceae</taxon>
        <taxon>Paliureae</taxon>
        <taxon>Ziziphus</taxon>
    </lineage>
</organism>
<reference evidence="8" key="1">
    <citation type="submission" date="2025-08" db="UniProtKB">
        <authorList>
            <consortium name="RefSeq"/>
        </authorList>
    </citation>
    <scope>IDENTIFICATION</scope>
    <source>
        <tissue evidence="8">Seedling</tissue>
    </source>
</reference>
<dbReference type="FunCoup" id="A0A6P4BA78">
    <property type="interactions" value="260"/>
</dbReference>
<feature type="coiled-coil region" evidence="5">
    <location>
        <begin position="272"/>
        <end position="348"/>
    </location>
</feature>
<evidence type="ECO:0000256" key="2">
    <source>
        <dbReference type="ARBA" id="ARBA00023242"/>
    </source>
</evidence>
<dbReference type="InterPro" id="IPR040418">
    <property type="entry name" value="CRWN"/>
</dbReference>
<feature type="compositionally biased region" description="Basic and acidic residues" evidence="6">
    <location>
        <begin position="1067"/>
        <end position="1079"/>
    </location>
</feature>
<feature type="coiled-coil region" evidence="5">
    <location>
        <begin position="648"/>
        <end position="734"/>
    </location>
</feature>
<feature type="region of interest" description="Disordered" evidence="6">
    <location>
        <begin position="408"/>
        <end position="446"/>
    </location>
</feature>
<feature type="compositionally biased region" description="Low complexity" evidence="6">
    <location>
        <begin position="1029"/>
        <end position="1038"/>
    </location>
</feature>
<sequence>MFTPQRKALSPLLQTPRNGVVATASNSRTALKGKAVVFIDGPPPPLDSLSQREARTTTSLELDSADMNDWRRFKEAGLLDRAEMERKDLEALAEKASKLQNELLDYQYNMGLLLIEKKEWASKFQELRDALAETEEIFKREKSANLIALSEVEKREENLRRALGAEKQCVAELEKALREMQVERAQINLTSKSKLAEADALILGNEGKSSEINAKLHAAEAKLAEANRKSLELEIRLGEVEARESVLQKEHLSLNTEREAHKEIFYKQRKDLQEWEKKLQEREERLSKDRKIIHEREEKADENERILKQKERDLEESWKKIDLSKSNLKEKEDEINKRLADLESKEKEADLMRNSAEVRQKELHILEEKLSSREKVEIDQLLDEHRALHDTKMQEYELDMEEKNKALEKELSTKKDAVNKKEAEINHREEKLGKREQALQEKSERLKDKKKEFDEKLKAAKEREKVIKVEEKKLEVEKQLVIADRENLQNLMDEVERIKAENVQLELQISEEMEKQRITDKERSEHGHLQLELQQEIENYRLKNESAFKEAEDLKQDKEKFEKEWEELDIKRSEINREHEEIVKEKENFEKLRLLEEDRLKEEKRAVDDYIKRETENLKLEKDLFAAKMNDEKLALSEKAQFEHGQMVRDFDLQRRDLETDMENRKEEMEKILHERQRAFEDEREKEINNINYLKEVVQKEREELRSARNKIMKEREEFALNKEQLRLNQLEIEKDIQELGVLSKKIKNQREGLVKERANFLAFVEKLKCCKECGEMAGEFVLSDFHVPEVDDRKDVPLLSLHDDLVEKSPGDLVVSESGGRMSWLRKCTSKILKLSPVNKLEHVIAPEPVELSLQSDMQVDVERKAAGLKGVGIDGARGHLVPEDEPQTSFEIANGPFSVQQLHSNNISREVDDGYSPSVDDHSFMDSKVQDIPEDSVQSELKSGRRKPSRRQKSGLHRTHSVKTVVEDAKAFLGDTPEGHAISLLNDRNNVNKESRGDSSRAEKGYNKTARKRQRQETSKITESESEGCSASASVGGRRKRQHKVASALQTPGEERYNFRPRRNIGTDRAHDAADLKKMRKRKARAVGVVDRGANPETISVSSLDVASKSSQKTNLVEVVTAKTVELSEDRVVRFRTPADNEDNADENKEMYGEIHATLESNGEDWAGSIIHESNDDDDDEVEHPGQASIGKKIWTFFTT</sequence>
<dbReference type="GeneID" id="107429572"/>
<dbReference type="PANTHER" id="PTHR31908">
    <property type="entry name" value="PROTEIN CROWDED NUCLEI 4"/>
    <property type="match status" value="1"/>
</dbReference>
<dbReference type="KEGG" id="zju:107429572"/>